<dbReference type="PANTHER" id="PTHR35008:SF4">
    <property type="entry name" value="BLL4482 PROTEIN"/>
    <property type="match status" value="1"/>
</dbReference>
<evidence type="ECO:0000259" key="5">
    <source>
        <dbReference type="PROSITE" id="PS51007"/>
    </source>
</evidence>
<keyword evidence="2 4" id="KW-0479">Metal-binding</keyword>
<dbReference type="OrthoDB" id="9809720at2"/>
<dbReference type="Gene3D" id="1.10.760.10">
    <property type="entry name" value="Cytochrome c-like domain"/>
    <property type="match status" value="1"/>
</dbReference>
<dbReference type="InterPro" id="IPR036909">
    <property type="entry name" value="Cyt_c-like_dom_sf"/>
</dbReference>
<evidence type="ECO:0000313" key="7">
    <source>
        <dbReference type="Proteomes" id="UP000030121"/>
    </source>
</evidence>
<dbReference type="GO" id="GO:0020037">
    <property type="term" value="F:heme binding"/>
    <property type="evidence" value="ECO:0007669"/>
    <property type="project" value="InterPro"/>
</dbReference>
<dbReference type="STRING" id="1121899.GCA_000430025_02572"/>
<evidence type="ECO:0000313" key="6">
    <source>
        <dbReference type="EMBL" id="KGO87666.1"/>
    </source>
</evidence>
<dbReference type="RefSeq" id="WP_026980875.1">
    <property type="nucleotide sequence ID" value="NZ_AUCZ01000015.1"/>
</dbReference>
<dbReference type="PROSITE" id="PS51257">
    <property type="entry name" value="PROKAR_LIPOPROTEIN"/>
    <property type="match status" value="1"/>
</dbReference>
<dbReference type="GO" id="GO:0009055">
    <property type="term" value="F:electron transfer activity"/>
    <property type="evidence" value="ECO:0007669"/>
    <property type="project" value="InterPro"/>
</dbReference>
<protein>
    <submittedName>
        <fullName evidence="6">Diheme cytochrome c-553</fullName>
    </submittedName>
</protein>
<evidence type="ECO:0000256" key="1">
    <source>
        <dbReference type="ARBA" id="ARBA00022617"/>
    </source>
</evidence>
<organism evidence="6 7">
    <name type="scientific">Flavobacterium suncheonense GH29-5 = DSM 17707</name>
    <dbReference type="NCBI Taxonomy" id="1121899"/>
    <lineage>
        <taxon>Bacteria</taxon>
        <taxon>Pseudomonadati</taxon>
        <taxon>Bacteroidota</taxon>
        <taxon>Flavobacteriia</taxon>
        <taxon>Flavobacteriales</taxon>
        <taxon>Flavobacteriaceae</taxon>
        <taxon>Flavobacterium</taxon>
    </lineage>
</organism>
<dbReference type="InterPro" id="IPR051459">
    <property type="entry name" value="Cytochrome_c-type_DH"/>
</dbReference>
<keyword evidence="7" id="KW-1185">Reference proteome</keyword>
<gene>
    <name evidence="6" type="ORF">Q764_12415</name>
</gene>
<evidence type="ECO:0000256" key="2">
    <source>
        <dbReference type="ARBA" id="ARBA00022723"/>
    </source>
</evidence>
<accession>A0A0A2M7T9</accession>
<keyword evidence="1 4" id="KW-0349">Heme</keyword>
<sequence>MKKSFLKLTTIVSTFLFVGCNDSNKEKPEYVAALTVEEKIEKGKNLVNVIGCNDCHSPKIMTEKGPIPDPNKLLSGHDANEQLPKYNAESVKGYVLFNMNNTAAVGPWGTSFAANLTPDDTGIGTWSEEQFLKAMKQGKYKGLDGSRQLLPPMPWQSYSQMADEDVKAIFAYLKSLNPVKNIVPQSVPPMQ</sequence>
<evidence type="ECO:0000256" key="3">
    <source>
        <dbReference type="ARBA" id="ARBA00023004"/>
    </source>
</evidence>
<dbReference type="EMBL" id="JRLW01000018">
    <property type="protein sequence ID" value="KGO87666.1"/>
    <property type="molecule type" value="Genomic_DNA"/>
</dbReference>
<dbReference type="Proteomes" id="UP000030121">
    <property type="component" value="Unassembled WGS sequence"/>
</dbReference>
<evidence type="ECO:0000256" key="4">
    <source>
        <dbReference type="PROSITE-ProRule" id="PRU00433"/>
    </source>
</evidence>
<dbReference type="PANTHER" id="PTHR35008">
    <property type="entry name" value="BLL4482 PROTEIN-RELATED"/>
    <property type="match status" value="1"/>
</dbReference>
<dbReference type="GO" id="GO:0046872">
    <property type="term" value="F:metal ion binding"/>
    <property type="evidence" value="ECO:0007669"/>
    <property type="project" value="UniProtKB-KW"/>
</dbReference>
<feature type="domain" description="Cytochrome c" evidence="5">
    <location>
        <begin position="38"/>
        <end position="177"/>
    </location>
</feature>
<comment type="caution">
    <text evidence="6">The sequence shown here is derived from an EMBL/GenBank/DDBJ whole genome shotgun (WGS) entry which is preliminary data.</text>
</comment>
<proteinExistence type="predicted"/>
<dbReference type="AlphaFoldDB" id="A0A0A2M7T9"/>
<name>A0A0A2M7T9_9FLAO</name>
<dbReference type="InterPro" id="IPR009056">
    <property type="entry name" value="Cyt_c-like_dom"/>
</dbReference>
<dbReference type="SUPFAM" id="SSF46626">
    <property type="entry name" value="Cytochrome c"/>
    <property type="match status" value="1"/>
</dbReference>
<reference evidence="6 7" key="1">
    <citation type="submission" date="2013-09" db="EMBL/GenBank/DDBJ databases">
        <authorList>
            <person name="Zeng Z."/>
            <person name="Chen C."/>
        </authorList>
    </citation>
    <scope>NUCLEOTIDE SEQUENCE [LARGE SCALE GENOMIC DNA]</scope>
    <source>
        <strain evidence="6 7">GH29-5</strain>
    </source>
</reference>
<dbReference type="PROSITE" id="PS51007">
    <property type="entry name" value="CYTC"/>
    <property type="match status" value="1"/>
</dbReference>
<keyword evidence="3 4" id="KW-0408">Iron</keyword>
<dbReference type="eggNOG" id="COG2010">
    <property type="taxonomic scope" value="Bacteria"/>
</dbReference>